<gene>
    <name evidence="3" type="ORF">CGXH109_LOCUS47363</name>
</gene>
<feature type="chain" id="PRO_5040970877" description="Asl1-like glycosyl hydrolase catalytic domain-containing protein" evidence="1">
    <location>
        <begin position="17"/>
        <end position="308"/>
    </location>
</feature>
<dbReference type="Pfam" id="PF11790">
    <property type="entry name" value="Glyco_hydro_cc"/>
    <property type="match status" value="1"/>
</dbReference>
<dbReference type="InterPro" id="IPR053183">
    <property type="entry name" value="ASL1"/>
</dbReference>
<dbReference type="GO" id="GO:0071966">
    <property type="term" value="P:fungal-type cell wall polysaccharide metabolic process"/>
    <property type="evidence" value="ECO:0007669"/>
    <property type="project" value="TreeGrafter"/>
</dbReference>
<evidence type="ECO:0000313" key="4">
    <source>
        <dbReference type="Proteomes" id="UP001152533"/>
    </source>
</evidence>
<protein>
    <recommendedName>
        <fullName evidence="2">Asl1-like glycosyl hydrolase catalytic domain-containing protein</fullName>
    </recommendedName>
</protein>
<proteinExistence type="predicted"/>
<dbReference type="InterPro" id="IPR017853">
    <property type="entry name" value="GH"/>
</dbReference>
<reference evidence="3" key="1">
    <citation type="submission" date="2022-08" db="EMBL/GenBank/DDBJ databases">
        <authorList>
            <person name="Giroux E."/>
            <person name="Giroux E."/>
        </authorList>
    </citation>
    <scope>NUCLEOTIDE SEQUENCE</scope>
    <source>
        <strain evidence="3">H1091258</strain>
    </source>
</reference>
<keyword evidence="4" id="KW-1185">Reference proteome</keyword>
<dbReference type="GO" id="GO:0009277">
    <property type="term" value="C:fungal-type cell wall"/>
    <property type="evidence" value="ECO:0007669"/>
    <property type="project" value="TreeGrafter"/>
</dbReference>
<keyword evidence="1" id="KW-0732">Signal</keyword>
<dbReference type="AlphaFoldDB" id="A0A9W4WAZ6"/>
<evidence type="ECO:0000313" key="3">
    <source>
        <dbReference type="EMBL" id="CAI0645659.1"/>
    </source>
</evidence>
<name>A0A9W4WAZ6_9PEZI</name>
<dbReference type="InterPro" id="IPR024655">
    <property type="entry name" value="Asl1_glyco_hydro_catalytic"/>
</dbReference>
<dbReference type="Gene3D" id="3.20.20.80">
    <property type="entry name" value="Glycosidases"/>
    <property type="match status" value="1"/>
</dbReference>
<evidence type="ECO:0000259" key="2">
    <source>
        <dbReference type="Pfam" id="PF11790"/>
    </source>
</evidence>
<feature type="signal peptide" evidence="1">
    <location>
        <begin position="1"/>
        <end position="16"/>
    </location>
</feature>
<feature type="domain" description="Asl1-like glycosyl hydrolase catalytic" evidence="2">
    <location>
        <begin position="68"/>
        <end position="278"/>
    </location>
</feature>
<dbReference type="EMBL" id="CAMGZC010000262">
    <property type="protein sequence ID" value="CAI0645659.1"/>
    <property type="molecule type" value="Genomic_DNA"/>
</dbReference>
<accession>A0A9W4WAZ6</accession>
<dbReference type="PANTHER" id="PTHR34154:SF10">
    <property type="entry name" value="ASL1-LIKE GLYCOSYL HYDROLASE CATALYTIC DOMAIN-CONTAINING PROTEIN"/>
    <property type="match status" value="1"/>
</dbReference>
<organism evidence="3 4">
    <name type="scientific">Colletotrichum noveboracense</name>
    <dbReference type="NCBI Taxonomy" id="2664923"/>
    <lineage>
        <taxon>Eukaryota</taxon>
        <taxon>Fungi</taxon>
        <taxon>Dikarya</taxon>
        <taxon>Ascomycota</taxon>
        <taxon>Pezizomycotina</taxon>
        <taxon>Sordariomycetes</taxon>
        <taxon>Hypocreomycetidae</taxon>
        <taxon>Glomerellales</taxon>
        <taxon>Glomerellaceae</taxon>
        <taxon>Colletotrichum</taxon>
        <taxon>Colletotrichum gloeosporioides species complex</taxon>
    </lineage>
</organism>
<dbReference type="SUPFAM" id="SSF51445">
    <property type="entry name" value="(Trans)glycosidases"/>
    <property type="match status" value="1"/>
</dbReference>
<comment type="caution">
    <text evidence="3">The sequence shown here is derived from an EMBL/GenBank/DDBJ whole genome shotgun (WGS) entry which is preliminary data.</text>
</comment>
<evidence type="ECO:0000256" key="1">
    <source>
        <dbReference type="SAM" id="SignalP"/>
    </source>
</evidence>
<dbReference type="PANTHER" id="PTHR34154">
    <property type="entry name" value="ALKALI-SENSITIVE LINKAGE PROTEIN 1"/>
    <property type="match status" value="1"/>
</dbReference>
<dbReference type="Proteomes" id="UP001152533">
    <property type="component" value="Unassembled WGS sequence"/>
</dbReference>
<sequence length="308" mass="33295">MKLSLLFLPCASALRGQSWTSSQCAFIGSLEVLTALPTVGPSAAASAIATGPLATSPFSTKLWPSKRGFAYNDAALVDVLVDKLTCAACAWAYNWDSTDYGLLRPTLEFVPMLWSPASEHTVRWAANVEAMISGGSTHILSFNECDRPDQCNLDAASVAVAYVKWLNPYTGRVKIGSPAISNSAAADQGLEWLSGWVSTCDSLGCAYDFCVAHWYGTSVAELLKHVELVHGACRGKPVWVTEFAVNSDDEDRHTAFITDAVPQLDDLEYVERYSYFMSSLFGVCVVVKPTVSTFEVVFTATQPTSEVA</sequence>